<dbReference type="NCBIfam" id="TIGR00377">
    <property type="entry name" value="ant_ant_sig"/>
    <property type="match status" value="1"/>
</dbReference>
<protein>
    <recommendedName>
        <fullName evidence="2">Anti-sigma factor antagonist</fullName>
    </recommendedName>
</protein>
<accession>A0ABW0X3H3</accession>
<dbReference type="PROSITE" id="PS50801">
    <property type="entry name" value="STAS"/>
    <property type="match status" value="1"/>
</dbReference>
<comment type="caution">
    <text evidence="4">The sequence shown here is derived from an EMBL/GenBank/DDBJ whole genome shotgun (WGS) entry which is preliminary data.</text>
</comment>
<dbReference type="InterPro" id="IPR058548">
    <property type="entry name" value="MlaB-like_STAS"/>
</dbReference>
<dbReference type="Proteomes" id="UP001595975">
    <property type="component" value="Unassembled WGS sequence"/>
</dbReference>
<dbReference type="Pfam" id="PF13466">
    <property type="entry name" value="STAS_2"/>
    <property type="match status" value="1"/>
</dbReference>
<evidence type="ECO:0000256" key="2">
    <source>
        <dbReference type="RuleBase" id="RU003749"/>
    </source>
</evidence>
<dbReference type="InterPro" id="IPR002645">
    <property type="entry name" value="STAS_dom"/>
</dbReference>
<reference evidence="5" key="1">
    <citation type="journal article" date="2019" name="Int. J. Syst. Evol. Microbiol.">
        <title>The Global Catalogue of Microorganisms (GCM) 10K type strain sequencing project: providing services to taxonomists for standard genome sequencing and annotation.</title>
        <authorList>
            <consortium name="The Broad Institute Genomics Platform"/>
            <consortium name="The Broad Institute Genome Sequencing Center for Infectious Disease"/>
            <person name="Wu L."/>
            <person name="Ma J."/>
        </authorList>
    </citation>
    <scope>NUCLEOTIDE SEQUENCE [LARGE SCALE GENOMIC DNA]</scope>
    <source>
        <strain evidence="5">CGMCC 4.1437</strain>
    </source>
</reference>
<dbReference type="RefSeq" id="WP_380226006.1">
    <property type="nucleotide sequence ID" value="NZ_JBHSOF010000016.1"/>
</dbReference>
<sequence>MRPSDDEQGRSALTAVTPARPELTVETRYGPAGAMVCGLAGDLDIETLAPAADMLDTLVAQRPSAVVIDLHGVGFCDSSGLNVLLKTRLAAERSGVELRLAAVPPTVMRVLDLTGARLVFTIHDSVDAALAG</sequence>
<dbReference type="PANTHER" id="PTHR33495">
    <property type="entry name" value="ANTI-SIGMA FACTOR ANTAGONIST TM_1081-RELATED-RELATED"/>
    <property type="match status" value="1"/>
</dbReference>
<dbReference type="SUPFAM" id="SSF52091">
    <property type="entry name" value="SpoIIaa-like"/>
    <property type="match status" value="1"/>
</dbReference>
<feature type="domain" description="STAS" evidence="3">
    <location>
        <begin position="33"/>
        <end position="132"/>
    </location>
</feature>
<keyword evidence="5" id="KW-1185">Reference proteome</keyword>
<dbReference type="Gene3D" id="3.30.750.24">
    <property type="entry name" value="STAS domain"/>
    <property type="match status" value="1"/>
</dbReference>
<comment type="similarity">
    <text evidence="1 2">Belongs to the anti-sigma-factor antagonist family.</text>
</comment>
<dbReference type="PANTHER" id="PTHR33495:SF2">
    <property type="entry name" value="ANTI-SIGMA FACTOR ANTAGONIST TM_1081-RELATED"/>
    <property type="match status" value="1"/>
</dbReference>
<evidence type="ECO:0000313" key="4">
    <source>
        <dbReference type="EMBL" id="MFC5664308.1"/>
    </source>
</evidence>
<evidence type="ECO:0000256" key="1">
    <source>
        <dbReference type="ARBA" id="ARBA00009013"/>
    </source>
</evidence>
<proteinExistence type="inferred from homology"/>
<dbReference type="CDD" id="cd07043">
    <property type="entry name" value="STAS_anti-anti-sigma_factors"/>
    <property type="match status" value="1"/>
</dbReference>
<dbReference type="InterPro" id="IPR003658">
    <property type="entry name" value="Anti-sigma_ant"/>
</dbReference>
<name>A0ABW0X3H3_9ACTN</name>
<evidence type="ECO:0000313" key="5">
    <source>
        <dbReference type="Proteomes" id="UP001595975"/>
    </source>
</evidence>
<evidence type="ECO:0000259" key="3">
    <source>
        <dbReference type="PROSITE" id="PS50801"/>
    </source>
</evidence>
<gene>
    <name evidence="4" type="ORF">ACFP3U_15105</name>
</gene>
<dbReference type="EMBL" id="JBHSOF010000016">
    <property type="protein sequence ID" value="MFC5664308.1"/>
    <property type="molecule type" value="Genomic_DNA"/>
</dbReference>
<dbReference type="InterPro" id="IPR036513">
    <property type="entry name" value="STAS_dom_sf"/>
</dbReference>
<organism evidence="4 5">
    <name type="scientific">Kitasatospora misakiensis</name>
    <dbReference type="NCBI Taxonomy" id="67330"/>
    <lineage>
        <taxon>Bacteria</taxon>
        <taxon>Bacillati</taxon>
        <taxon>Actinomycetota</taxon>
        <taxon>Actinomycetes</taxon>
        <taxon>Kitasatosporales</taxon>
        <taxon>Streptomycetaceae</taxon>
        <taxon>Kitasatospora</taxon>
    </lineage>
</organism>